<protein>
    <submittedName>
        <fullName evidence="1">Uncharacterized protein</fullName>
    </submittedName>
</protein>
<dbReference type="EMBL" id="CAWYQH010000097">
    <property type="protein sequence ID" value="CAK8684564.1"/>
    <property type="molecule type" value="Genomic_DNA"/>
</dbReference>
<dbReference type="Proteomes" id="UP001642483">
    <property type="component" value="Unassembled WGS sequence"/>
</dbReference>
<evidence type="ECO:0000313" key="2">
    <source>
        <dbReference type="Proteomes" id="UP001642483"/>
    </source>
</evidence>
<organism evidence="1 2">
    <name type="scientific">Clavelina lepadiformis</name>
    <name type="common">Light-bulb sea squirt</name>
    <name type="synonym">Ascidia lepadiformis</name>
    <dbReference type="NCBI Taxonomy" id="159417"/>
    <lineage>
        <taxon>Eukaryota</taxon>
        <taxon>Metazoa</taxon>
        <taxon>Chordata</taxon>
        <taxon>Tunicata</taxon>
        <taxon>Ascidiacea</taxon>
        <taxon>Aplousobranchia</taxon>
        <taxon>Clavelinidae</taxon>
        <taxon>Clavelina</taxon>
    </lineage>
</organism>
<accession>A0ABP0FY90</accession>
<proteinExistence type="predicted"/>
<gene>
    <name evidence="1" type="ORF">CVLEPA_LOCUS15538</name>
</gene>
<sequence length="173" mass="19005">MGQLLGITGISRPPLILRSASIKSEFPFNLKATFMRMAPSSTLSCNFPEIIRDEPQSDASSILGALKLGRSIGTGWSPADDIADHNTERIMSNHIRPREFLRETINVGTCKTSRDMNGSCLVKLKNQISFMNLLPVNPISGTSKRSTNGFPVWRGPCRVVEPECHLPRAGPLD</sequence>
<reference evidence="1 2" key="1">
    <citation type="submission" date="2024-02" db="EMBL/GenBank/DDBJ databases">
        <authorList>
            <person name="Daric V."/>
            <person name="Darras S."/>
        </authorList>
    </citation>
    <scope>NUCLEOTIDE SEQUENCE [LARGE SCALE GENOMIC DNA]</scope>
</reference>
<name>A0ABP0FY90_CLALP</name>
<keyword evidence="2" id="KW-1185">Reference proteome</keyword>
<evidence type="ECO:0000313" key="1">
    <source>
        <dbReference type="EMBL" id="CAK8684564.1"/>
    </source>
</evidence>
<comment type="caution">
    <text evidence="1">The sequence shown here is derived from an EMBL/GenBank/DDBJ whole genome shotgun (WGS) entry which is preliminary data.</text>
</comment>